<dbReference type="AlphaFoldDB" id="A0A0C2HN94"/>
<sequence length="261" mass="28735">MKKFNVLLVLIFVLVISGCGQSSANEAESDDVIKIGSTPDGYPQVYSEDGEVKGFSADVYQEVFDRLGYEIEWSLTDWTGALASLETGKVDTLANFAVTPERQEKYNYTNPYYYSRAGLGVAQDNEDINSLEDVQGKRVANVTGSNYGDVLKAEDEGDEIELVNYDTMDVIISDVASGNMDAFVTGRETLLAQIQDKGIPLRVTEEAFGEKLVALPFAKTEKNDQLIEEINGALQEMREDGALSEISNEWFGEDVTVSAEE</sequence>
<feature type="domain" description="Solute-binding protein family 3/N-terminal" evidence="3">
    <location>
        <begin position="32"/>
        <end position="254"/>
    </location>
</feature>
<evidence type="ECO:0000256" key="1">
    <source>
        <dbReference type="ARBA" id="ARBA00022729"/>
    </source>
</evidence>
<dbReference type="SUPFAM" id="SSF53850">
    <property type="entry name" value="Periplasmic binding protein-like II"/>
    <property type="match status" value="1"/>
</dbReference>
<reference evidence="4 6" key="1">
    <citation type="submission" date="2015-01" db="EMBL/GenBank/DDBJ databases">
        <title>Genome sequences of high lactate-tolerant strain Salinicoccus roseus W12 with industrial interest.</title>
        <authorList>
            <person name="Wang H."/>
            <person name="Yu B."/>
        </authorList>
    </citation>
    <scope>NUCLEOTIDE SEQUENCE [LARGE SCALE GENOMIC DNA]</scope>
    <source>
        <strain evidence="4 6">W12</strain>
    </source>
</reference>
<reference evidence="7" key="2">
    <citation type="submission" date="2020-04" db="EMBL/GenBank/DDBJ databases">
        <title>Genome analysis and biological profiling of marine Cellulosimicrobium funkei MOSEL-ME6.</title>
        <authorList>
            <person name="Tanveer F."/>
            <person name="Xie Y."/>
            <person name="Shinwari Z.K."/>
        </authorList>
    </citation>
    <scope>NUCLEOTIDE SEQUENCE [LARGE SCALE GENOMIC DNA]</scope>
    <source>
        <strain evidence="7">MOSEL-ME25</strain>
    </source>
</reference>
<evidence type="ECO:0000313" key="7">
    <source>
        <dbReference type="Proteomes" id="UP000527860"/>
    </source>
</evidence>
<name>A0A0C2HN94_9STAP</name>
<evidence type="ECO:0000313" key="5">
    <source>
        <dbReference type="EMBL" id="MDB0580176.1"/>
    </source>
</evidence>
<accession>A0A0C2HN94</accession>
<proteinExistence type="predicted"/>
<evidence type="ECO:0000313" key="6">
    <source>
        <dbReference type="Proteomes" id="UP000031546"/>
    </source>
</evidence>
<comment type="caution">
    <text evidence="4">The sequence shown here is derived from an EMBL/GenBank/DDBJ whole genome shotgun (WGS) entry which is preliminary data.</text>
</comment>
<dbReference type="SMART" id="SM00062">
    <property type="entry name" value="PBPb"/>
    <property type="match status" value="1"/>
</dbReference>
<evidence type="ECO:0000313" key="4">
    <source>
        <dbReference type="EMBL" id="KIH70951.1"/>
    </source>
</evidence>
<feature type="chain" id="PRO_5002149904" evidence="2">
    <location>
        <begin position="25"/>
        <end position="261"/>
    </location>
</feature>
<dbReference type="PANTHER" id="PTHR35936:SF19">
    <property type="entry name" value="AMINO-ACID-BINDING PROTEIN YXEM-RELATED"/>
    <property type="match status" value="1"/>
</dbReference>
<dbReference type="Pfam" id="PF00497">
    <property type="entry name" value="SBP_bac_3"/>
    <property type="match status" value="1"/>
</dbReference>
<dbReference type="GeneID" id="77844939"/>
<feature type="signal peptide" evidence="2">
    <location>
        <begin position="1"/>
        <end position="24"/>
    </location>
</feature>
<evidence type="ECO:0000259" key="3">
    <source>
        <dbReference type="SMART" id="SM00062"/>
    </source>
</evidence>
<organism evidence="4 6">
    <name type="scientific">Salinicoccus roseus</name>
    <dbReference type="NCBI Taxonomy" id="45670"/>
    <lineage>
        <taxon>Bacteria</taxon>
        <taxon>Bacillati</taxon>
        <taxon>Bacillota</taxon>
        <taxon>Bacilli</taxon>
        <taxon>Bacillales</taxon>
        <taxon>Staphylococcaceae</taxon>
        <taxon>Salinicoccus</taxon>
    </lineage>
</organism>
<gene>
    <name evidence="5" type="ORF">F7P68_0006515</name>
    <name evidence="4" type="ORF">SN16_05175</name>
</gene>
<reference evidence="5 7" key="4">
    <citation type="submission" date="2022-12" db="EMBL/GenBank/DDBJ databases">
        <title>Genome analysis and biological profiling of marine Salinicoccus roseus MOSEL-ME25.</title>
        <authorList>
            <person name="Mirza F.T."/>
            <person name="Xie Y."/>
            <person name="Shinwari Z.K."/>
        </authorList>
    </citation>
    <scope>NUCLEOTIDE SEQUENCE [LARGE SCALE GENOMIC DNA]</scope>
    <source>
        <strain evidence="5 7">MOSEL-ME25</strain>
    </source>
</reference>
<dbReference type="Proteomes" id="UP000527860">
    <property type="component" value="Unassembled WGS sequence"/>
</dbReference>
<dbReference type="OrthoDB" id="8613538at2"/>
<dbReference type="EMBL" id="JXII01000004">
    <property type="protein sequence ID" value="KIH70951.1"/>
    <property type="molecule type" value="Genomic_DNA"/>
</dbReference>
<dbReference type="EMBL" id="JABEVU030000001">
    <property type="protein sequence ID" value="MDB0580176.1"/>
    <property type="molecule type" value="Genomic_DNA"/>
</dbReference>
<dbReference type="STRING" id="45670.SN16_05175"/>
<dbReference type="PANTHER" id="PTHR35936">
    <property type="entry name" value="MEMBRANE-BOUND LYTIC MUREIN TRANSGLYCOSYLASE F"/>
    <property type="match status" value="1"/>
</dbReference>
<dbReference type="InterPro" id="IPR001638">
    <property type="entry name" value="Solute-binding_3/MltF_N"/>
</dbReference>
<evidence type="ECO:0000256" key="2">
    <source>
        <dbReference type="SAM" id="SignalP"/>
    </source>
</evidence>
<reference evidence="5" key="3">
    <citation type="submission" date="2020-04" db="EMBL/GenBank/DDBJ databases">
        <authorList>
            <person name="Tanveer F."/>
            <person name="Xie Y."/>
            <person name="Shinwari Z.K."/>
        </authorList>
    </citation>
    <scope>NUCLEOTIDE SEQUENCE</scope>
    <source>
        <strain evidence="5">MOSEL-ME25</strain>
    </source>
</reference>
<protein>
    <submittedName>
        <fullName evidence="4">Amino acid-binding protein</fullName>
    </submittedName>
    <submittedName>
        <fullName evidence="5">Transporter substrate-binding domain-containing protein</fullName>
    </submittedName>
</protein>
<keyword evidence="7" id="KW-1185">Reference proteome</keyword>
<dbReference type="Proteomes" id="UP000031546">
    <property type="component" value="Unassembled WGS sequence"/>
</dbReference>
<keyword evidence="1 2" id="KW-0732">Signal</keyword>
<dbReference type="RefSeq" id="WP_040105552.1">
    <property type="nucleotide sequence ID" value="NZ_JABEVU030000001.1"/>
</dbReference>
<dbReference type="PROSITE" id="PS51257">
    <property type="entry name" value="PROKAR_LIPOPROTEIN"/>
    <property type="match status" value="1"/>
</dbReference>
<dbReference type="Gene3D" id="3.40.190.10">
    <property type="entry name" value="Periplasmic binding protein-like II"/>
    <property type="match status" value="2"/>
</dbReference>